<dbReference type="Pfam" id="PF25622">
    <property type="entry name" value="Phi29_MCP"/>
    <property type="match status" value="1"/>
</dbReference>
<sequence length="461" mass="51146">MPTKPKIKTLTNSSIDVLNAIRNSATVNYQNYVPIATADPENIREIGAIIMDMPQLQNEFLSALVNRIGRVILTSKMYSNPWEMFKKGMLEYGETIEEIFVNIAKPFQYDPQVAESDVYKREIPDVRSAFHVMNYQKFYKATIQQEQLRQAFLSADGISQLIAGIVDQMYTAANYDEFLTMKYLLAKKILAGQFHPVTVDALTAANSNAVTTTIKETSNMLVFPSTEYNPAGVFQHTEYNDQYLIMSAKAKAVIDVNTLAAAFNMDKADFMGHVVTIDSFGSLDVARLNVLFADDPTYTEIGTAELEALAAIPAVSVGRDWFMVYDNLMQFTENYNGQGLYWNYFYHVWKIFSSSPFENAVVYVPETPGVTSVTVSPKAAQVKVGGTLQLTAIVKTTGFASQAVNWSVATATFADTVTVDRAGLVHIDKDAPTDKGMCTIKCTSVFDSTKFDECDISIKAS</sequence>
<dbReference type="Pfam" id="PF02368">
    <property type="entry name" value="Big_2"/>
    <property type="match status" value="1"/>
</dbReference>
<dbReference type="Gene3D" id="2.60.40.1080">
    <property type="match status" value="1"/>
</dbReference>
<evidence type="ECO:0000259" key="1">
    <source>
        <dbReference type="Pfam" id="PF02368"/>
    </source>
</evidence>
<accession>A0A8S5U721</accession>
<feature type="domain" description="BIG2" evidence="1">
    <location>
        <begin position="370"/>
        <end position="444"/>
    </location>
</feature>
<name>A0A8S5U721_9CAUD</name>
<dbReference type="InterPro" id="IPR003343">
    <property type="entry name" value="Big_2"/>
</dbReference>
<organism evidence="2">
    <name type="scientific">Podoviridae sp. cthau23</name>
    <dbReference type="NCBI Taxonomy" id="2825268"/>
    <lineage>
        <taxon>Viruses</taxon>
        <taxon>Duplodnaviria</taxon>
        <taxon>Heunggongvirae</taxon>
        <taxon>Uroviricota</taxon>
        <taxon>Caudoviricetes</taxon>
    </lineage>
</organism>
<reference evidence="2" key="1">
    <citation type="journal article" date="2021" name="Proc. Natl. Acad. Sci. U.S.A.">
        <title>A Catalog of Tens of Thousands of Viruses from Human Metagenomes Reveals Hidden Associations with Chronic Diseases.</title>
        <authorList>
            <person name="Tisza M.J."/>
            <person name="Buck C.B."/>
        </authorList>
    </citation>
    <scope>NUCLEOTIDE SEQUENCE</scope>
    <source>
        <strain evidence="2">Cthau23</strain>
    </source>
</reference>
<proteinExistence type="predicted"/>
<protein>
    <submittedName>
        <fullName evidence="2">Head protein</fullName>
    </submittedName>
</protein>
<dbReference type="EMBL" id="BK016024">
    <property type="protein sequence ID" value="DAF90280.1"/>
    <property type="molecule type" value="Genomic_DNA"/>
</dbReference>
<evidence type="ECO:0000313" key="2">
    <source>
        <dbReference type="EMBL" id="DAF90280.1"/>
    </source>
</evidence>